<keyword evidence="4" id="KW-0536">Nodulation</keyword>
<keyword evidence="3" id="KW-0813">Transport</keyword>
<feature type="domain" description="ABC transporter" evidence="10">
    <location>
        <begin position="46"/>
        <end position="276"/>
    </location>
</feature>
<dbReference type="InterPro" id="IPR027417">
    <property type="entry name" value="P-loop_NTPase"/>
</dbReference>
<evidence type="ECO:0000256" key="8">
    <source>
        <dbReference type="ARBA" id="ARBA00022967"/>
    </source>
</evidence>
<dbReference type="InterPro" id="IPR003593">
    <property type="entry name" value="AAA+_ATPase"/>
</dbReference>
<dbReference type="Pfam" id="PF00005">
    <property type="entry name" value="ABC_tran"/>
    <property type="match status" value="1"/>
</dbReference>
<evidence type="ECO:0000313" key="11">
    <source>
        <dbReference type="EMBL" id="QGT79324.1"/>
    </source>
</evidence>
<dbReference type="InterPro" id="IPR003439">
    <property type="entry name" value="ABC_transporter-like_ATP-bd"/>
</dbReference>
<dbReference type="InterPro" id="IPR017871">
    <property type="entry name" value="ABC_transporter-like_CS"/>
</dbReference>
<evidence type="ECO:0000256" key="5">
    <source>
        <dbReference type="ARBA" id="ARBA00022475"/>
    </source>
</evidence>
<dbReference type="AlphaFoldDB" id="A0A6I6D746"/>
<dbReference type="GO" id="GO:0016887">
    <property type="term" value="F:ATP hydrolysis activity"/>
    <property type="evidence" value="ECO:0007669"/>
    <property type="project" value="InterPro"/>
</dbReference>
<keyword evidence="6" id="KW-0547">Nucleotide-binding</keyword>
<dbReference type="EMBL" id="CP046415">
    <property type="protein sequence ID" value="QGT79324.1"/>
    <property type="molecule type" value="Genomic_DNA"/>
</dbReference>
<dbReference type="SUPFAM" id="SSF52540">
    <property type="entry name" value="P-loop containing nucleoside triphosphate hydrolases"/>
    <property type="match status" value="1"/>
</dbReference>
<dbReference type="InterPro" id="IPR050763">
    <property type="entry name" value="ABC_transporter_ATP-binding"/>
</dbReference>
<proteinExistence type="inferred from homology"/>
<evidence type="ECO:0000256" key="1">
    <source>
        <dbReference type="ARBA" id="ARBA00004236"/>
    </source>
</evidence>
<name>A0A6I6D746_9GAMM</name>
<dbReference type="KEGG" id="ghl:GM160_10760"/>
<reference evidence="11 12" key="1">
    <citation type="submission" date="2019-11" db="EMBL/GenBank/DDBJ databases">
        <authorList>
            <person name="Zhang J."/>
            <person name="Sun C."/>
        </authorList>
    </citation>
    <scope>NUCLEOTIDE SEQUENCE [LARGE SCALE GENOMIC DNA]</scope>
    <source>
        <strain evidence="12">sp2</strain>
    </source>
</reference>
<dbReference type="Proteomes" id="UP000427716">
    <property type="component" value="Chromosome"/>
</dbReference>
<dbReference type="FunFam" id="3.40.50.300:FF:000589">
    <property type="entry name" value="ABC transporter, ATP-binding subunit"/>
    <property type="match status" value="1"/>
</dbReference>
<keyword evidence="7 11" id="KW-0067">ATP-binding</keyword>
<dbReference type="GO" id="GO:0005524">
    <property type="term" value="F:ATP binding"/>
    <property type="evidence" value="ECO:0007669"/>
    <property type="project" value="UniProtKB-KW"/>
</dbReference>
<dbReference type="PROSITE" id="PS00211">
    <property type="entry name" value="ABC_TRANSPORTER_1"/>
    <property type="match status" value="1"/>
</dbReference>
<organism evidence="11 12">
    <name type="scientific">Guyparkeria halophila</name>
    <dbReference type="NCBI Taxonomy" id="47960"/>
    <lineage>
        <taxon>Bacteria</taxon>
        <taxon>Pseudomonadati</taxon>
        <taxon>Pseudomonadota</taxon>
        <taxon>Gammaproteobacteria</taxon>
        <taxon>Chromatiales</taxon>
        <taxon>Thioalkalibacteraceae</taxon>
        <taxon>Guyparkeria</taxon>
    </lineage>
</organism>
<gene>
    <name evidence="11" type="ORF">GM160_10760</name>
</gene>
<evidence type="ECO:0000256" key="3">
    <source>
        <dbReference type="ARBA" id="ARBA00022448"/>
    </source>
</evidence>
<keyword evidence="9" id="KW-0472">Membrane</keyword>
<dbReference type="PANTHER" id="PTHR42711:SF5">
    <property type="entry name" value="ABC TRANSPORTER ATP-BINDING PROTEIN NATA"/>
    <property type="match status" value="1"/>
</dbReference>
<dbReference type="GO" id="GO:0005886">
    <property type="term" value="C:plasma membrane"/>
    <property type="evidence" value="ECO:0007669"/>
    <property type="project" value="UniProtKB-SubCell"/>
</dbReference>
<protein>
    <submittedName>
        <fullName evidence="11">ATP-binding cassette domain-containing protein</fullName>
    </submittedName>
</protein>
<sequence length="344" mass="37864">MAFVQRFPCKPRPRRPLSGPFPIEVSPVSVPESPSVHRQSTSQPVVRARGLVKCFGKLRAVDAVDFDIPAGRCFGFLGPNGAGKTTTLKMLMGLADFDAGELSVLGHQLPAEARAIRGRVGLVPQGDNLDPDFTVRENLFMYARFFGLSRSQVADRVDALLEFANLTHKADARVDQLSGGMQRRLTIARALVNDPEVVILDEPTSGLDPQVRHVIWGRLAELRARGVTLVLTTHYMEEAERLCDELVVMDHGRILDQGTPGELIRRHVEPDVIELRGTVSDGVFATLTSMALRVERHGTAVYVYTSAPAPILDFLGQPDGLAVIHRRAGLEDVFLHLTGRELRE</sequence>
<accession>A0A6I6D746</accession>
<comment type="similarity">
    <text evidence="2">Belongs to the ABC transporter superfamily.</text>
</comment>
<dbReference type="PROSITE" id="PS50893">
    <property type="entry name" value="ABC_TRANSPORTER_2"/>
    <property type="match status" value="1"/>
</dbReference>
<evidence type="ECO:0000313" key="12">
    <source>
        <dbReference type="Proteomes" id="UP000427716"/>
    </source>
</evidence>
<dbReference type="PANTHER" id="PTHR42711">
    <property type="entry name" value="ABC TRANSPORTER ATP-BINDING PROTEIN"/>
    <property type="match status" value="1"/>
</dbReference>
<dbReference type="SMART" id="SM00382">
    <property type="entry name" value="AAA"/>
    <property type="match status" value="1"/>
</dbReference>
<comment type="subcellular location">
    <subcellularLocation>
        <location evidence="1">Cell membrane</location>
    </subcellularLocation>
</comment>
<evidence type="ECO:0000256" key="4">
    <source>
        <dbReference type="ARBA" id="ARBA00022458"/>
    </source>
</evidence>
<dbReference type="Gene3D" id="3.40.50.300">
    <property type="entry name" value="P-loop containing nucleotide triphosphate hydrolases"/>
    <property type="match status" value="1"/>
</dbReference>
<evidence type="ECO:0000256" key="2">
    <source>
        <dbReference type="ARBA" id="ARBA00005417"/>
    </source>
</evidence>
<evidence type="ECO:0000256" key="6">
    <source>
        <dbReference type="ARBA" id="ARBA00022741"/>
    </source>
</evidence>
<evidence type="ECO:0000259" key="10">
    <source>
        <dbReference type="PROSITE" id="PS50893"/>
    </source>
</evidence>
<keyword evidence="8" id="KW-1278">Translocase</keyword>
<keyword evidence="12" id="KW-1185">Reference proteome</keyword>
<evidence type="ECO:0000256" key="7">
    <source>
        <dbReference type="ARBA" id="ARBA00022840"/>
    </source>
</evidence>
<evidence type="ECO:0000256" key="9">
    <source>
        <dbReference type="ARBA" id="ARBA00023136"/>
    </source>
</evidence>
<keyword evidence="5" id="KW-1003">Cell membrane</keyword>